<dbReference type="Proteomes" id="UP000027195">
    <property type="component" value="Unassembled WGS sequence"/>
</dbReference>
<name>A0A067M3Y3_BOTB1</name>
<evidence type="ECO:0000313" key="2">
    <source>
        <dbReference type="Proteomes" id="UP000027195"/>
    </source>
</evidence>
<proteinExistence type="predicted"/>
<dbReference type="AlphaFoldDB" id="A0A067M3Y3"/>
<protein>
    <submittedName>
        <fullName evidence="1">Uncharacterized protein</fullName>
    </submittedName>
</protein>
<gene>
    <name evidence="1" type="ORF">BOTBODRAFT_497259</name>
</gene>
<keyword evidence="2" id="KW-1185">Reference proteome</keyword>
<sequence length="119" mass="13534">MRWVYLINLASCSSPYWPSLLQKYLPYLRTGDRGLKLLSFSFHIVLQSSARSEETLNVTTTDLRAPVCLTPLFWCCALFGSLYRPHEICTEAHLYRFAFCVPRPPHIPQATLACNPLAG</sequence>
<dbReference type="InParanoid" id="A0A067M3Y3"/>
<reference evidence="2" key="1">
    <citation type="journal article" date="2014" name="Proc. Natl. Acad. Sci. U.S.A.">
        <title>Extensive sampling of basidiomycete genomes demonstrates inadequacy of the white-rot/brown-rot paradigm for wood decay fungi.</title>
        <authorList>
            <person name="Riley R."/>
            <person name="Salamov A.A."/>
            <person name="Brown D.W."/>
            <person name="Nagy L.G."/>
            <person name="Floudas D."/>
            <person name="Held B.W."/>
            <person name="Levasseur A."/>
            <person name="Lombard V."/>
            <person name="Morin E."/>
            <person name="Otillar R."/>
            <person name="Lindquist E.A."/>
            <person name="Sun H."/>
            <person name="LaButti K.M."/>
            <person name="Schmutz J."/>
            <person name="Jabbour D."/>
            <person name="Luo H."/>
            <person name="Baker S.E."/>
            <person name="Pisabarro A.G."/>
            <person name="Walton J.D."/>
            <person name="Blanchette R.A."/>
            <person name="Henrissat B."/>
            <person name="Martin F."/>
            <person name="Cullen D."/>
            <person name="Hibbett D.S."/>
            <person name="Grigoriev I.V."/>
        </authorList>
    </citation>
    <scope>NUCLEOTIDE SEQUENCE [LARGE SCALE GENOMIC DNA]</scope>
    <source>
        <strain evidence="2">FD-172 SS1</strain>
    </source>
</reference>
<evidence type="ECO:0000313" key="1">
    <source>
        <dbReference type="EMBL" id="KDQ10264.1"/>
    </source>
</evidence>
<dbReference type="HOGENOM" id="CLU_2061128_0_0_1"/>
<dbReference type="EMBL" id="KL198069">
    <property type="protein sequence ID" value="KDQ10264.1"/>
    <property type="molecule type" value="Genomic_DNA"/>
</dbReference>
<accession>A0A067M3Y3</accession>
<organism evidence="1 2">
    <name type="scientific">Botryobasidium botryosum (strain FD-172 SS1)</name>
    <dbReference type="NCBI Taxonomy" id="930990"/>
    <lineage>
        <taxon>Eukaryota</taxon>
        <taxon>Fungi</taxon>
        <taxon>Dikarya</taxon>
        <taxon>Basidiomycota</taxon>
        <taxon>Agaricomycotina</taxon>
        <taxon>Agaricomycetes</taxon>
        <taxon>Cantharellales</taxon>
        <taxon>Botryobasidiaceae</taxon>
        <taxon>Botryobasidium</taxon>
    </lineage>
</organism>